<protein>
    <recommendedName>
        <fullName evidence="4">Periplasmic heavy metal sensor</fullName>
    </recommendedName>
</protein>
<dbReference type="EMBL" id="CP051682">
    <property type="protein sequence ID" value="QJD98150.1"/>
    <property type="molecule type" value="Genomic_DNA"/>
</dbReference>
<evidence type="ECO:0000256" key="1">
    <source>
        <dbReference type="SAM" id="SignalP"/>
    </source>
</evidence>
<organism evidence="2 3">
    <name type="scientific">Mucilaginibacter robiniae</name>
    <dbReference type="NCBI Taxonomy" id="2728022"/>
    <lineage>
        <taxon>Bacteria</taxon>
        <taxon>Pseudomonadati</taxon>
        <taxon>Bacteroidota</taxon>
        <taxon>Sphingobacteriia</taxon>
        <taxon>Sphingobacteriales</taxon>
        <taxon>Sphingobacteriaceae</taxon>
        <taxon>Mucilaginibacter</taxon>
    </lineage>
</organism>
<feature type="chain" id="PRO_5029772307" description="Periplasmic heavy metal sensor" evidence="1">
    <location>
        <begin position="21"/>
        <end position="127"/>
    </location>
</feature>
<dbReference type="AlphaFoldDB" id="A0A7L5E4A0"/>
<feature type="signal peptide" evidence="1">
    <location>
        <begin position="1"/>
        <end position="20"/>
    </location>
</feature>
<sequence length="127" mass="14196">MKKILLMCCFVLGISAVSFAQGGGRQRPTPDAQAKQLQTDLKLTDDQYAKVLSVFQAQSKSMDSLMTASNGDRQTMMQSMRPLRQSYNTKIQAILTDEQKATYQKMMQERIERMRQNGGGGAPPSQE</sequence>
<evidence type="ECO:0008006" key="4">
    <source>
        <dbReference type="Google" id="ProtNLM"/>
    </source>
</evidence>
<keyword evidence="1" id="KW-0732">Signal</keyword>
<reference evidence="2 3" key="1">
    <citation type="submission" date="2020-04" db="EMBL/GenBank/DDBJ databases">
        <title>Genome sequencing of novel species.</title>
        <authorList>
            <person name="Heo J."/>
            <person name="Kim S.-J."/>
            <person name="Kim J.-S."/>
            <person name="Hong S.-B."/>
            <person name="Kwon S.-W."/>
        </authorList>
    </citation>
    <scope>NUCLEOTIDE SEQUENCE [LARGE SCALE GENOMIC DNA]</scope>
    <source>
        <strain evidence="2 3">F39-2</strain>
    </source>
</reference>
<dbReference type="Proteomes" id="UP000503278">
    <property type="component" value="Chromosome"/>
</dbReference>
<gene>
    <name evidence="2" type="ORF">HH214_20850</name>
</gene>
<evidence type="ECO:0000313" key="2">
    <source>
        <dbReference type="EMBL" id="QJD98150.1"/>
    </source>
</evidence>
<dbReference type="RefSeq" id="WP_169610892.1">
    <property type="nucleotide sequence ID" value="NZ_CP051682.1"/>
</dbReference>
<name>A0A7L5E4A0_9SPHI</name>
<dbReference type="KEGG" id="mrob:HH214_20850"/>
<evidence type="ECO:0000313" key="3">
    <source>
        <dbReference type="Proteomes" id="UP000503278"/>
    </source>
</evidence>
<keyword evidence="3" id="KW-1185">Reference proteome</keyword>
<proteinExistence type="predicted"/>
<accession>A0A7L5E4A0</accession>